<dbReference type="CDD" id="cd08547">
    <property type="entry name" value="Type_II_cohesin"/>
    <property type="match status" value="1"/>
</dbReference>
<evidence type="ECO:0000256" key="1">
    <source>
        <dbReference type="SAM" id="Phobius"/>
    </source>
</evidence>
<evidence type="ECO:0000313" key="2">
    <source>
        <dbReference type="EMBL" id="OGG05494.1"/>
    </source>
</evidence>
<sequence length="177" mass="19270">MTISRKEFYSLILILFLVLFLPVVIYFLGARKDIRPKAVLAGAANFRLNADTTSVSVGQRVNVLVSTQITDTNVRVSGADFTLLYDRDKLNLVSLNPVLGNNFTETVLIDDQNLPYIGEGDVFSYLRLSVVAKKNAADLAGGTVSLANVTFEAKNGGQGIIKFPNENSEMQVVGIIL</sequence>
<proteinExistence type="predicted"/>
<dbReference type="SUPFAM" id="SSF49384">
    <property type="entry name" value="Carbohydrate-binding domain"/>
    <property type="match status" value="1"/>
</dbReference>
<dbReference type="AlphaFoldDB" id="A0A1F5YZH8"/>
<reference evidence="2 3" key="1">
    <citation type="journal article" date="2016" name="Nat. Commun.">
        <title>Thousands of microbial genomes shed light on interconnected biogeochemical processes in an aquifer system.</title>
        <authorList>
            <person name="Anantharaman K."/>
            <person name="Brown C.T."/>
            <person name="Hug L.A."/>
            <person name="Sharon I."/>
            <person name="Castelle C.J."/>
            <person name="Probst A.J."/>
            <person name="Thomas B.C."/>
            <person name="Singh A."/>
            <person name="Wilkins M.J."/>
            <person name="Karaoz U."/>
            <person name="Brodie E.L."/>
            <person name="Williams K.H."/>
            <person name="Hubbard S.S."/>
            <person name="Banfield J.F."/>
        </authorList>
    </citation>
    <scope>NUCLEOTIDE SEQUENCE [LARGE SCALE GENOMIC DNA]</scope>
</reference>
<organism evidence="2 3">
    <name type="scientific">Candidatus Gottesmanbacteria bacterium RIFCSPHIGHO2_01_FULL_40_15</name>
    <dbReference type="NCBI Taxonomy" id="1798376"/>
    <lineage>
        <taxon>Bacteria</taxon>
        <taxon>Candidatus Gottesmaniibacteriota</taxon>
    </lineage>
</organism>
<evidence type="ECO:0000313" key="3">
    <source>
        <dbReference type="Proteomes" id="UP000177354"/>
    </source>
</evidence>
<comment type="caution">
    <text evidence="2">The sequence shown here is derived from an EMBL/GenBank/DDBJ whole genome shotgun (WGS) entry which is preliminary data.</text>
</comment>
<accession>A0A1F5YZH8</accession>
<gene>
    <name evidence="2" type="ORF">A2777_04450</name>
</gene>
<keyword evidence="1" id="KW-0472">Membrane</keyword>
<keyword evidence="1" id="KW-1133">Transmembrane helix</keyword>
<dbReference type="InterPro" id="IPR008965">
    <property type="entry name" value="CBM2/CBM3_carb-bd_dom_sf"/>
</dbReference>
<keyword evidence="1" id="KW-0812">Transmembrane</keyword>
<evidence type="ECO:0008006" key="4">
    <source>
        <dbReference type="Google" id="ProtNLM"/>
    </source>
</evidence>
<dbReference type="Proteomes" id="UP000177354">
    <property type="component" value="Unassembled WGS sequence"/>
</dbReference>
<dbReference type="EMBL" id="MFJF01000032">
    <property type="protein sequence ID" value="OGG05494.1"/>
    <property type="molecule type" value="Genomic_DNA"/>
</dbReference>
<name>A0A1F5YZH8_9BACT</name>
<feature type="transmembrane region" description="Helical" evidence="1">
    <location>
        <begin position="7"/>
        <end position="28"/>
    </location>
</feature>
<dbReference type="GO" id="GO:0030246">
    <property type="term" value="F:carbohydrate binding"/>
    <property type="evidence" value="ECO:0007669"/>
    <property type="project" value="InterPro"/>
</dbReference>
<dbReference type="Gene3D" id="2.60.40.680">
    <property type="match status" value="1"/>
</dbReference>
<protein>
    <recommendedName>
        <fullName evidence="4">Cohesin domain-containing protein</fullName>
    </recommendedName>
</protein>